<evidence type="ECO:0000256" key="1">
    <source>
        <dbReference type="ARBA" id="ARBA00004571"/>
    </source>
</evidence>
<evidence type="ECO:0000256" key="12">
    <source>
        <dbReference type="RuleBase" id="RU003357"/>
    </source>
</evidence>
<protein>
    <submittedName>
        <fullName evidence="16">TonB-dependent receptor</fullName>
    </submittedName>
</protein>
<evidence type="ECO:0000256" key="5">
    <source>
        <dbReference type="ARBA" id="ARBA00022692"/>
    </source>
</evidence>
<evidence type="ECO:0000256" key="4">
    <source>
        <dbReference type="ARBA" id="ARBA00022496"/>
    </source>
</evidence>
<evidence type="ECO:0000256" key="13">
    <source>
        <dbReference type="SAM" id="MobiDB-lite"/>
    </source>
</evidence>
<evidence type="ECO:0000256" key="9">
    <source>
        <dbReference type="ARBA" id="ARBA00023136"/>
    </source>
</evidence>
<keyword evidence="17" id="KW-1185">Reference proteome</keyword>
<comment type="subcellular location">
    <subcellularLocation>
        <location evidence="1 11">Cell outer membrane</location>
        <topology evidence="1 11">Multi-pass membrane protein</topology>
    </subcellularLocation>
</comment>
<keyword evidence="6" id="KW-0408">Iron</keyword>
<evidence type="ECO:0000256" key="3">
    <source>
        <dbReference type="ARBA" id="ARBA00022452"/>
    </source>
</evidence>
<reference evidence="16 17" key="1">
    <citation type="submission" date="2021-08" db="EMBL/GenBank/DDBJ databases">
        <authorList>
            <person name="Tuo L."/>
        </authorList>
    </citation>
    <scope>NUCLEOTIDE SEQUENCE [LARGE SCALE GENOMIC DNA]</scope>
    <source>
        <strain evidence="16 17">JCM 31229</strain>
    </source>
</reference>
<dbReference type="Pfam" id="PF07715">
    <property type="entry name" value="Plug"/>
    <property type="match status" value="1"/>
</dbReference>
<feature type="domain" description="TonB-dependent receptor-like beta-barrel" evidence="14">
    <location>
        <begin position="269"/>
        <end position="714"/>
    </location>
</feature>
<feature type="compositionally biased region" description="Low complexity" evidence="13">
    <location>
        <begin position="21"/>
        <end position="34"/>
    </location>
</feature>
<dbReference type="RefSeq" id="WP_222988991.1">
    <property type="nucleotide sequence ID" value="NZ_JAINVV010000003.1"/>
</dbReference>
<comment type="similarity">
    <text evidence="11 12">Belongs to the TonB-dependent receptor family.</text>
</comment>
<dbReference type="Gene3D" id="2.40.170.20">
    <property type="entry name" value="TonB-dependent receptor, beta-barrel domain"/>
    <property type="match status" value="1"/>
</dbReference>
<proteinExistence type="inferred from homology"/>
<keyword evidence="2 11" id="KW-0813">Transport</keyword>
<dbReference type="SUPFAM" id="SSF56935">
    <property type="entry name" value="Porins"/>
    <property type="match status" value="1"/>
</dbReference>
<evidence type="ECO:0000259" key="15">
    <source>
        <dbReference type="Pfam" id="PF07715"/>
    </source>
</evidence>
<comment type="caution">
    <text evidence="16">The sequence shown here is derived from an EMBL/GenBank/DDBJ whole genome shotgun (WGS) entry which is preliminary data.</text>
</comment>
<dbReference type="Pfam" id="PF00593">
    <property type="entry name" value="TonB_dep_Rec_b-barrel"/>
    <property type="match status" value="1"/>
</dbReference>
<accession>A0ABS7PKT1</accession>
<evidence type="ECO:0000256" key="6">
    <source>
        <dbReference type="ARBA" id="ARBA00023004"/>
    </source>
</evidence>
<evidence type="ECO:0000313" key="16">
    <source>
        <dbReference type="EMBL" id="MBY8821918.1"/>
    </source>
</evidence>
<dbReference type="InterPro" id="IPR036942">
    <property type="entry name" value="Beta-barrel_TonB_sf"/>
</dbReference>
<keyword evidence="4" id="KW-0410">Iron transport</keyword>
<evidence type="ECO:0000256" key="8">
    <source>
        <dbReference type="ARBA" id="ARBA00023077"/>
    </source>
</evidence>
<dbReference type="EMBL" id="JAINVV010000003">
    <property type="protein sequence ID" value="MBY8821918.1"/>
    <property type="molecule type" value="Genomic_DNA"/>
</dbReference>
<keyword evidence="10 11" id="KW-0998">Cell outer membrane</keyword>
<keyword evidence="7" id="KW-0406">Ion transport</keyword>
<dbReference type="PANTHER" id="PTHR32552">
    <property type="entry name" value="FERRICHROME IRON RECEPTOR-RELATED"/>
    <property type="match status" value="1"/>
</dbReference>
<dbReference type="InterPro" id="IPR000531">
    <property type="entry name" value="Beta-barrel_TonB"/>
</dbReference>
<evidence type="ECO:0000313" key="17">
    <source>
        <dbReference type="Proteomes" id="UP000706039"/>
    </source>
</evidence>
<keyword evidence="3 11" id="KW-1134">Transmembrane beta strand</keyword>
<keyword evidence="9 11" id="KW-0472">Membrane</keyword>
<evidence type="ECO:0000256" key="2">
    <source>
        <dbReference type="ARBA" id="ARBA00022448"/>
    </source>
</evidence>
<evidence type="ECO:0000256" key="7">
    <source>
        <dbReference type="ARBA" id="ARBA00023065"/>
    </source>
</evidence>
<evidence type="ECO:0000259" key="14">
    <source>
        <dbReference type="Pfam" id="PF00593"/>
    </source>
</evidence>
<name>A0ABS7PKT1_9SPHN</name>
<dbReference type="PROSITE" id="PS52016">
    <property type="entry name" value="TONB_DEPENDENT_REC_3"/>
    <property type="match status" value="1"/>
</dbReference>
<keyword evidence="5 11" id="KW-0812">Transmembrane</keyword>
<feature type="region of interest" description="Disordered" evidence="13">
    <location>
        <begin position="18"/>
        <end position="37"/>
    </location>
</feature>
<dbReference type="Proteomes" id="UP000706039">
    <property type="component" value="Unassembled WGS sequence"/>
</dbReference>
<sequence length="750" mass="80964">MSPLALSAIPAHAEAVDAETADQAAAPADPAGQDSGYTDIVVTAQKRETRLQETPASIQAVTGSTLENAAVFGLNDLTKVAPGLVVTDAGPGQRRVSLRGIRSSGEPQVAIYYDEAPLAGAPGTTSDSGGNQGDLQLFDVDRVEVLRGPQGTLYGASSMGGTIRVIHAKPSDRFEAGVDLVGSTTRHAGENYQANAMVNVPIIGDRLAVRAVYFRRENAGWIDNPALGQEKTNREETEGVRLLLRAKPTDWLTLDLGFHYYDATGANPVWAPGLGEFVGANRVNLDFRDKNRLYTGTAKADLGFADLVLTGAYQDRDSLFIRDPYYLLAGAPNNQTFCRRHFTAAVCATPQGIQDFNAYVASVTPVAYVSPQTMKNGTAEVRLQSKDDGFLSWTVGAYWSRRSSWVGSNGVLVDAHGDLRENEPLVYTRQVRDRLRQLAGFGEVSIRPFDGLTVTGGIRYYDYQRIVAGDTQKGFDLINFAVQPWTVRETREDGLLYKANIAWQASPRLLVYAQAASGFRPGGANQVLGLPSSFTPYESDKLWTYETGAKATLLNGQFLFNVTGYITDWKNLQVNGTSGTFAFLTNAGDARVKGIEVEAVAVPTRGLQVSANINLLSAKLTTDQINDLVIASGRKGDRVPQTPNISYTVAGQYEWDVGGLKALVRGDLNYVGRSYADFRPTSTAYRRLGDYAAVGARAGVGTDQWGAYLFVSNLFDVRGRTTAGNVLGGTIEQITTIAPRTIGLNLKFGI</sequence>
<evidence type="ECO:0000256" key="10">
    <source>
        <dbReference type="ARBA" id="ARBA00023237"/>
    </source>
</evidence>
<dbReference type="PANTHER" id="PTHR32552:SF81">
    <property type="entry name" value="TONB-DEPENDENT OUTER MEMBRANE RECEPTOR"/>
    <property type="match status" value="1"/>
</dbReference>
<gene>
    <name evidence="16" type="ORF">K7G82_06425</name>
</gene>
<evidence type="ECO:0000256" key="11">
    <source>
        <dbReference type="PROSITE-ProRule" id="PRU01360"/>
    </source>
</evidence>
<dbReference type="InterPro" id="IPR039426">
    <property type="entry name" value="TonB-dep_rcpt-like"/>
</dbReference>
<dbReference type="InterPro" id="IPR012910">
    <property type="entry name" value="Plug_dom"/>
</dbReference>
<keyword evidence="8 12" id="KW-0798">TonB box</keyword>
<keyword evidence="16" id="KW-0675">Receptor</keyword>
<feature type="domain" description="TonB-dependent receptor plug" evidence="15">
    <location>
        <begin position="51"/>
        <end position="162"/>
    </location>
</feature>
<organism evidence="16 17">
    <name type="scientific">Sphingomonas colocasiae</name>
    <dbReference type="NCBI Taxonomy" id="1848973"/>
    <lineage>
        <taxon>Bacteria</taxon>
        <taxon>Pseudomonadati</taxon>
        <taxon>Pseudomonadota</taxon>
        <taxon>Alphaproteobacteria</taxon>
        <taxon>Sphingomonadales</taxon>
        <taxon>Sphingomonadaceae</taxon>
        <taxon>Sphingomonas</taxon>
    </lineage>
</organism>